<proteinExistence type="predicted"/>
<reference evidence="2 3" key="1">
    <citation type="submission" date="2015-01" db="EMBL/GenBank/DDBJ databases">
        <title>The Genome Sequence of Exophiala spinifera CBS89968.</title>
        <authorList>
            <consortium name="The Broad Institute Genomics Platform"/>
            <person name="Cuomo C."/>
            <person name="de Hoog S."/>
            <person name="Gorbushina A."/>
            <person name="Stielow B."/>
            <person name="Teixiera M."/>
            <person name="Abouelleil A."/>
            <person name="Chapman S.B."/>
            <person name="Priest M."/>
            <person name="Young S.K."/>
            <person name="Wortman J."/>
            <person name="Nusbaum C."/>
            <person name="Birren B."/>
        </authorList>
    </citation>
    <scope>NUCLEOTIDE SEQUENCE [LARGE SCALE GENOMIC DNA]</scope>
    <source>
        <strain evidence="2 3">CBS 89968</strain>
    </source>
</reference>
<dbReference type="EMBL" id="KN847492">
    <property type="protein sequence ID" value="KIW19625.1"/>
    <property type="molecule type" value="Genomic_DNA"/>
</dbReference>
<feature type="region of interest" description="Disordered" evidence="1">
    <location>
        <begin position="69"/>
        <end position="112"/>
    </location>
</feature>
<sequence>MSSSSSRRGRARTSSNSTPDLLWVNRTPESETLSATRQERDELRTITSHARHWRAALRRQQRLYNAQNQASHAQSVVGWGRTGNLSETSSAETSAAPSPVPLTTTVSTTPDNPFPFLETPEDAWWSQTTFDNAVNEWLPSIFQNLQALDDGVSPESITDTITHIVQGCLANRMHMYCLLAASSGFFKFVLHLRLDRNDAPEYCMSKALQHLRHYLSGQIQPGPRADQMLVFDLLALSTFERYTTSFEGARTHLNMVANLVQMLGGIANLDAPIRALYRLWDLQSAGGSGDTPFIALDWDPGLLPREQMRDIILPSLARGGIVPSGVALVQYGFRFRPDIRTLVIDVVQWFQVVQYCHVTNFSQSPIERWSARRAYALAHRLLSLPSNDPESPGGANIYAEVSKRLSQVFLLVIADMESTRAARTASSGPTAAVSDPSRFSFTDVSRLRAHWGQDVEGTRQEDVQDEELRFWMACLGVQLAQREEDHQWFVGVARPMAQRLGIRTTDHLAQFMSRYVHRCTATGMPKIDGLEPLIE</sequence>
<gene>
    <name evidence="2" type="ORF">PV08_00198</name>
</gene>
<dbReference type="OrthoDB" id="4144003at2759"/>
<keyword evidence="3" id="KW-1185">Reference proteome</keyword>
<evidence type="ECO:0000313" key="2">
    <source>
        <dbReference type="EMBL" id="KIW19625.1"/>
    </source>
</evidence>
<dbReference type="Pfam" id="PF11951">
    <property type="entry name" value="Fungal_trans_2"/>
    <property type="match status" value="1"/>
</dbReference>
<dbReference type="PANTHER" id="PTHR37540">
    <property type="entry name" value="TRANSCRIPTION FACTOR (ACR-2), PUTATIVE-RELATED-RELATED"/>
    <property type="match status" value="1"/>
</dbReference>
<evidence type="ECO:0000313" key="3">
    <source>
        <dbReference type="Proteomes" id="UP000053328"/>
    </source>
</evidence>
<name>A0A0D2BM11_9EURO</name>
<dbReference type="GeneID" id="27327281"/>
<dbReference type="STRING" id="91928.A0A0D2BM11"/>
<dbReference type="HOGENOM" id="CLU_038173_0_0_1"/>
<protein>
    <recommendedName>
        <fullName evidence="4">Transcription factor domain-containing protein</fullName>
    </recommendedName>
</protein>
<organism evidence="2 3">
    <name type="scientific">Exophiala spinifera</name>
    <dbReference type="NCBI Taxonomy" id="91928"/>
    <lineage>
        <taxon>Eukaryota</taxon>
        <taxon>Fungi</taxon>
        <taxon>Dikarya</taxon>
        <taxon>Ascomycota</taxon>
        <taxon>Pezizomycotina</taxon>
        <taxon>Eurotiomycetes</taxon>
        <taxon>Chaetothyriomycetidae</taxon>
        <taxon>Chaetothyriales</taxon>
        <taxon>Herpotrichiellaceae</taxon>
        <taxon>Exophiala</taxon>
    </lineage>
</organism>
<feature type="compositionally biased region" description="Low complexity" evidence="1">
    <location>
        <begin position="86"/>
        <end position="110"/>
    </location>
</feature>
<dbReference type="PANTHER" id="PTHR37540:SF5">
    <property type="entry name" value="TRANSCRIPTION FACTOR DOMAIN-CONTAINING PROTEIN"/>
    <property type="match status" value="1"/>
</dbReference>
<dbReference type="Proteomes" id="UP000053328">
    <property type="component" value="Unassembled WGS sequence"/>
</dbReference>
<feature type="region of interest" description="Disordered" evidence="1">
    <location>
        <begin position="1"/>
        <end position="40"/>
    </location>
</feature>
<feature type="compositionally biased region" description="Low complexity" evidence="1">
    <location>
        <begin position="1"/>
        <end position="17"/>
    </location>
</feature>
<dbReference type="AlphaFoldDB" id="A0A0D2BM11"/>
<dbReference type="RefSeq" id="XP_016239841.1">
    <property type="nucleotide sequence ID" value="XM_016374565.1"/>
</dbReference>
<dbReference type="InterPro" id="IPR021858">
    <property type="entry name" value="Fun_TF"/>
</dbReference>
<evidence type="ECO:0000256" key="1">
    <source>
        <dbReference type="SAM" id="MobiDB-lite"/>
    </source>
</evidence>
<evidence type="ECO:0008006" key="4">
    <source>
        <dbReference type="Google" id="ProtNLM"/>
    </source>
</evidence>
<dbReference type="VEuPathDB" id="FungiDB:PV08_00198"/>
<accession>A0A0D2BM11</accession>